<dbReference type="PANTHER" id="PTHR30136:SF24">
    <property type="entry name" value="HTH-TYPE TRANSCRIPTIONAL REPRESSOR ALLR"/>
    <property type="match status" value="1"/>
</dbReference>
<evidence type="ECO:0000259" key="5">
    <source>
        <dbReference type="PROSITE" id="PS51078"/>
    </source>
</evidence>
<dbReference type="SUPFAM" id="SSF46785">
    <property type="entry name" value="Winged helix' DNA-binding domain"/>
    <property type="match status" value="1"/>
</dbReference>
<dbReference type="InterPro" id="IPR050707">
    <property type="entry name" value="HTH_MetabolicPath_Reg"/>
</dbReference>
<dbReference type="SMART" id="SM00346">
    <property type="entry name" value="HTH_ICLR"/>
    <property type="match status" value="1"/>
</dbReference>
<evidence type="ECO:0000256" key="3">
    <source>
        <dbReference type="ARBA" id="ARBA00023163"/>
    </source>
</evidence>
<protein>
    <submittedName>
        <fullName evidence="6">Helix-turn-helix domain-containing protein</fullName>
    </submittedName>
</protein>
<dbReference type="GO" id="GO:0003677">
    <property type="term" value="F:DNA binding"/>
    <property type="evidence" value="ECO:0007669"/>
    <property type="project" value="UniProtKB-KW"/>
</dbReference>
<dbReference type="GO" id="GO:0003700">
    <property type="term" value="F:DNA-binding transcription factor activity"/>
    <property type="evidence" value="ECO:0007669"/>
    <property type="project" value="TreeGrafter"/>
</dbReference>
<dbReference type="InterPro" id="IPR029016">
    <property type="entry name" value="GAF-like_dom_sf"/>
</dbReference>
<sequence>MKKARILPSFLKGIRILQDIASHPEGMKLAEIARELGLPASNVTLYLNTLLSAGVVLRDPLNRRFFISPMTMELFHGSGEGLIHQLIPCADESMKKLHDQFNENVLLGFQKENTVIFIKHISSNHIMSIQIEPEPDFALHTTAAGRAILAFLPEKTIETYIKNATYEKYTSRTIEDETTLRRIISETRANGYAFNPGEFEETVMAIAAPIMIGNRPVASLVIQFPTLRHSPEDAQAAGKDLIEQARIIEKKLQPK</sequence>
<dbReference type="PROSITE" id="PS51077">
    <property type="entry name" value="HTH_ICLR"/>
    <property type="match status" value="1"/>
</dbReference>
<gene>
    <name evidence="6" type="ORF">GT409_02285</name>
</gene>
<dbReference type="Gene3D" id="3.30.450.40">
    <property type="match status" value="1"/>
</dbReference>
<proteinExistence type="predicted"/>
<organism evidence="6 7">
    <name type="scientific">Tichowtungia aerotolerans</name>
    <dbReference type="NCBI Taxonomy" id="2697043"/>
    <lineage>
        <taxon>Bacteria</taxon>
        <taxon>Pseudomonadati</taxon>
        <taxon>Kiritimatiellota</taxon>
        <taxon>Tichowtungiia</taxon>
        <taxon>Tichowtungiales</taxon>
        <taxon>Tichowtungiaceae</taxon>
        <taxon>Tichowtungia</taxon>
    </lineage>
</organism>
<dbReference type="Pfam" id="PF01614">
    <property type="entry name" value="IclR_C"/>
    <property type="match status" value="1"/>
</dbReference>
<keyword evidence="1" id="KW-0805">Transcription regulation</keyword>
<feature type="domain" description="HTH iclR-type" evidence="4">
    <location>
        <begin position="7"/>
        <end position="69"/>
    </location>
</feature>
<evidence type="ECO:0000259" key="4">
    <source>
        <dbReference type="PROSITE" id="PS51077"/>
    </source>
</evidence>
<name>A0A6P1M3D5_9BACT</name>
<dbReference type="Proteomes" id="UP000464954">
    <property type="component" value="Chromosome"/>
</dbReference>
<dbReference type="InterPro" id="IPR014757">
    <property type="entry name" value="Tscrpt_reg_IclR_C"/>
</dbReference>
<keyword evidence="7" id="KW-1185">Reference proteome</keyword>
<dbReference type="InterPro" id="IPR036390">
    <property type="entry name" value="WH_DNA-bd_sf"/>
</dbReference>
<feature type="domain" description="IclR-ED" evidence="5">
    <location>
        <begin position="73"/>
        <end position="254"/>
    </location>
</feature>
<dbReference type="Gene3D" id="1.10.10.10">
    <property type="entry name" value="Winged helix-like DNA-binding domain superfamily/Winged helix DNA-binding domain"/>
    <property type="match status" value="1"/>
</dbReference>
<evidence type="ECO:0000313" key="6">
    <source>
        <dbReference type="EMBL" id="QHI68331.1"/>
    </source>
</evidence>
<dbReference type="SUPFAM" id="SSF55781">
    <property type="entry name" value="GAF domain-like"/>
    <property type="match status" value="1"/>
</dbReference>
<dbReference type="Pfam" id="PF09339">
    <property type="entry name" value="HTH_IclR"/>
    <property type="match status" value="1"/>
</dbReference>
<evidence type="ECO:0000256" key="2">
    <source>
        <dbReference type="ARBA" id="ARBA00023125"/>
    </source>
</evidence>
<evidence type="ECO:0000256" key="1">
    <source>
        <dbReference type="ARBA" id="ARBA00023015"/>
    </source>
</evidence>
<dbReference type="EMBL" id="CP047593">
    <property type="protein sequence ID" value="QHI68331.1"/>
    <property type="molecule type" value="Genomic_DNA"/>
</dbReference>
<dbReference type="RefSeq" id="WP_160626548.1">
    <property type="nucleotide sequence ID" value="NZ_CP047593.1"/>
</dbReference>
<accession>A0A6P1M3D5</accession>
<evidence type="ECO:0000313" key="7">
    <source>
        <dbReference type="Proteomes" id="UP000464954"/>
    </source>
</evidence>
<keyword evidence="3" id="KW-0804">Transcription</keyword>
<keyword evidence="2" id="KW-0238">DNA-binding</keyword>
<dbReference type="InterPro" id="IPR005471">
    <property type="entry name" value="Tscrpt_reg_IclR_N"/>
</dbReference>
<dbReference type="KEGG" id="taer:GT409_02285"/>
<dbReference type="GO" id="GO:0045892">
    <property type="term" value="P:negative regulation of DNA-templated transcription"/>
    <property type="evidence" value="ECO:0007669"/>
    <property type="project" value="TreeGrafter"/>
</dbReference>
<dbReference type="AlphaFoldDB" id="A0A6P1M3D5"/>
<dbReference type="PANTHER" id="PTHR30136">
    <property type="entry name" value="HELIX-TURN-HELIX TRANSCRIPTIONAL REGULATOR, ICLR FAMILY"/>
    <property type="match status" value="1"/>
</dbReference>
<reference evidence="6 7" key="1">
    <citation type="submission" date="2020-01" db="EMBL/GenBank/DDBJ databases">
        <title>Ponticoccus aerotolerans gen. nov., sp. nov., an anaerobic bacterium and proposal of Ponticoccusceae fam. nov., Ponticoccusles ord. nov. and Ponticoccuse classis nov. in the phylum Kiritimatiellaeota.</title>
        <authorList>
            <person name="Zhou L.Y."/>
            <person name="Du Z.J."/>
        </authorList>
    </citation>
    <scope>NUCLEOTIDE SEQUENCE [LARGE SCALE GENOMIC DNA]</scope>
    <source>
        <strain evidence="6 7">S-5007</strain>
    </source>
</reference>
<dbReference type="InterPro" id="IPR036388">
    <property type="entry name" value="WH-like_DNA-bd_sf"/>
</dbReference>
<dbReference type="PROSITE" id="PS51078">
    <property type="entry name" value="ICLR_ED"/>
    <property type="match status" value="1"/>
</dbReference>